<gene>
    <name evidence="1" type="ORF">EDD59_12425</name>
</gene>
<dbReference type="EMBL" id="SLZZ01000024">
    <property type="protein sequence ID" value="TCS76409.1"/>
    <property type="molecule type" value="Genomic_DNA"/>
</dbReference>
<protein>
    <submittedName>
        <fullName evidence="1">Putative secreted protein</fullName>
    </submittedName>
</protein>
<dbReference type="AlphaFoldDB" id="A0A4R3K2C7"/>
<name>A0A4R3K2C7_9FIRM</name>
<dbReference type="Proteomes" id="UP000295726">
    <property type="component" value="Unassembled WGS sequence"/>
</dbReference>
<dbReference type="NCBIfam" id="NF045597">
    <property type="entry name" value="TudS_rel_CD3072"/>
    <property type="match status" value="1"/>
</dbReference>
<reference evidence="1 2" key="1">
    <citation type="submission" date="2019-03" db="EMBL/GenBank/DDBJ databases">
        <title>Genomic Encyclopedia of Type Strains, Phase IV (KMG-IV): sequencing the most valuable type-strain genomes for metagenomic binning, comparative biology and taxonomic classification.</title>
        <authorList>
            <person name="Goeker M."/>
        </authorList>
    </citation>
    <scope>NUCLEOTIDE SEQUENCE [LARGE SCALE GENOMIC DNA]</scope>
    <source>
        <strain evidence="1 2">DSM 29489</strain>
    </source>
</reference>
<dbReference type="RefSeq" id="WP_132382915.1">
    <property type="nucleotide sequence ID" value="NZ_DAIQXH010000017.1"/>
</dbReference>
<sequence>MKRSRQIVLVANCILNPNAKVYGLVQSDLKNSIIKDLMDENIGIIQMPCIEMEMCGLRRWGQVREQLDHEAFRNRCRKRLKPIVQQVCDFDKQGYKILGIIGIDGSPACGIHFTPTGDWYGEFNSELNYSDRISNMQMEPAPGIMIQELETMLKRKNLTVKYYALNEVDLYENKNKIMQALRSDISKEGE</sequence>
<proteinExistence type="predicted"/>
<organism evidence="1 2">
    <name type="scientific">Muricomes intestini</name>
    <dbReference type="NCBI Taxonomy" id="1796634"/>
    <lineage>
        <taxon>Bacteria</taxon>
        <taxon>Bacillati</taxon>
        <taxon>Bacillota</taxon>
        <taxon>Clostridia</taxon>
        <taxon>Lachnospirales</taxon>
        <taxon>Lachnospiraceae</taxon>
        <taxon>Muricomes</taxon>
    </lineage>
</organism>
<dbReference type="InterPro" id="IPR054648">
    <property type="entry name" value="TudS-rel"/>
</dbReference>
<evidence type="ECO:0000313" key="2">
    <source>
        <dbReference type="Proteomes" id="UP000295726"/>
    </source>
</evidence>
<keyword evidence="2" id="KW-1185">Reference proteome</keyword>
<comment type="caution">
    <text evidence="1">The sequence shown here is derived from an EMBL/GenBank/DDBJ whole genome shotgun (WGS) entry which is preliminary data.</text>
</comment>
<evidence type="ECO:0000313" key="1">
    <source>
        <dbReference type="EMBL" id="TCS76409.1"/>
    </source>
</evidence>
<dbReference type="OrthoDB" id="5420310at2"/>
<accession>A0A4R3K2C7</accession>